<dbReference type="STRING" id="592010.GCWU000182_001407"/>
<comment type="caution">
    <text evidence="1">The sequence shown here is derived from an EMBL/GenBank/DDBJ whole genome shotgun (WGS) entry which is preliminary data.</text>
</comment>
<reference evidence="1" key="1">
    <citation type="submission" date="2013-06" db="EMBL/GenBank/DDBJ databases">
        <authorList>
            <person name="Weinstock G."/>
            <person name="Sodergren E."/>
            <person name="Clifton S."/>
            <person name="Fulton L."/>
            <person name="Fulton B."/>
            <person name="Courtney L."/>
            <person name="Fronick C."/>
            <person name="Harrison M."/>
            <person name="Strong C."/>
            <person name="Farmer C."/>
            <person name="Delahaunty K."/>
            <person name="Markovic C."/>
            <person name="Hall O."/>
            <person name="Minx P."/>
            <person name="Tomlinson C."/>
            <person name="Mitreva M."/>
            <person name="Nelson J."/>
            <person name="Hou S."/>
            <person name="Wollam A."/>
            <person name="Pepin K.H."/>
            <person name="Johnson M."/>
            <person name="Bhonagiri V."/>
            <person name="Nash W.E."/>
            <person name="Warren W."/>
            <person name="Chinwalla A."/>
            <person name="Mardis E.R."/>
            <person name="Wilson R.K."/>
        </authorList>
    </citation>
    <scope>NUCLEOTIDE SEQUENCE [LARGE SCALE GENOMIC DNA]</scope>
    <source>
        <strain evidence="1">ATCC 49176</strain>
    </source>
</reference>
<dbReference type="Proteomes" id="UP000019050">
    <property type="component" value="Unassembled WGS sequence"/>
</dbReference>
<name>W1Q2G6_ABIDE</name>
<sequence length="180" mass="20588">MIQEDTTGIINDLTEIQTQEKNLQAAFETDLSQNNLALFNSNDSQVEKNIQERKSHLESINKKRTHLQEMLKELTQGTDNKNLPTDKFQDINSAINQLDQDLATYVNDYTANLALESQSFKSIANPESNYQSFFDVLKNVNTLSTTNLMNLDKVLPHFEKLNANLVNLKVDLVKLKEQKK</sequence>
<dbReference type="InterPro" id="IPR019454">
    <property type="entry name" value="Lipoprot_YkyA-like"/>
</dbReference>
<dbReference type="eggNOG" id="ENOG5033B47">
    <property type="taxonomic scope" value="Bacteria"/>
</dbReference>
<accession>W1Q2G6</accession>
<protein>
    <recommendedName>
        <fullName evidence="3">LXG domain-containing protein</fullName>
    </recommendedName>
</protein>
<gene>
    <name evidence="1" type="ORF">GCWU000182_001407</name>
</gene>
<proteinExistence type="predicted"/>
<evidence type="ECO:0000313" key="1">
    <source>
        <dbReference type="EMBL" id="ESK65246.1"/>
    </source>
</evidence>
<dbReference type="AlphaFoldDB" id="W1Q2G6"/>
<dbReference type="HOGENOM" id="CLU_112397_0_0_9"/>
<evidence type="ECO:0008006" key="3">
    <source>
        <dbReference type="Google" id="ProtNLM"/>
    </source>
</evidence>
<dbReference type="InterPro" id="IPR036785">
    <property type="entry name" value="YkyA-like_sf"/>
</dbReference>
<keyword evidence="2" id="KW-1185">Reference proteome</keyword>
<dbReference type="Gene3D" id="1.20.120.570">
    <property type="entry name" value="YkyA-like"/>
    <property type="match status" value="1"/>
</dbReference>
<dbReference type="Pfam" id="PF10368">
    <property type="entry name" value="YkyA"/>
    <property type="match status" value="1"/>
</dbReference>
<organism evidence="1 2">
    <name type="scientific">Abiotrophia defectiva ATCC 49176</name>
    <dbReference type="NCBI Taxonomy" id="592010"/>
    <lineage>
        <taxon>Bacteria</taxon>
        <taxon>Bacillati</taxon>
        <taxon>Bacillota</taxon>
        <taxon>Bacilli</taxon>
        <taxon>Lactobacillales</taxon>
        <taxon>Aerococcaceae</taxon>
        <taxon>Abiotrophia</taxon>
    </lineage>
</organism>
<evidence type="ECO:0000313" key="2">
    <source>
        <dbReference type="Proteomes" id="UP000019050"/>
    </source>
</evidence>
<dbReference type="EMBL" id="ACIN03000013">
    <property type="protein sequence ID" value="ESK65246.1"/>
    <property type="molecule type" value="Genomic_DNA"/>
</dbReference>